<dbReference type="EMBL" id="ML170321">
    <property type="protein sequence ID" value="TDL14614.1"/>
    <property type="molecule type" value="Genomic_DNA"/>
</dbReference>
<dbReference type="OrthoDB" id="2593747at2759"/>
<name>A0A4Y7PGM7_9AGAM</name>
<protein>
    <submittedName>
        <fullName evidence="1">Uncharacterized protein</fullName>
    </submittedName>
</protein>
<evidence type="ECO:0000313" key="2">
    <source>
        <dbReference type="Proteomes" id="UP000294933"/>
    </source>
</evidence>
<gene>
    <name evidence="1" type="ORF">BD410DRAFT_858951</name>
</gene>
<proteinExistence type="predicted"/>
<organism evidence="1 2">
    <name type="scientific">Rickenella mellea</name>
    <dbReference type="NCBI Taxonomy" id="50990"/>
    <lineage>
        <taxon>Eukaryota</taxon>
        <taxon>Fungi</taxon>
        <taxon>Dikarya</taxon>
        <taxon>Basidiomycota</taxon>
        <taxon>Agaricomycotina</taxon>
        <taxon>Agaricomycetes</taxon>
        <taxon>Hymenochaetales</taxon>
        <taxon>Rickenellaceae</taxon>
        <taxon>Rickenella</taxon>
    </lineage>
</organism>
<dbReference type="VEuPathDB" id="FungiDB:BD410DRAFT_858951"/>
<keyword evidence="2" id="KW-1185">Reference proteome</keyword>
<sequence>MSKGGKLFAPSSMLLFRRAMQSSVFKDMFLSPTGDENDVEGMCDEKPVRLEGVDNPSVNWEGAIALADMWDFPQVRATAINGLGKLPLDVVEKPSYIDLAMRHASPTAEEASRMGIKFTVKIFQVREKMLRDEISLRDQPHRAHMHEPPTAARQIFVFGGTNRNTSATPSPQTLAYAVGSQQSAVDSFWRYLAPIWNADRDR</sequence>
<reference evidence="1 2" key="1">
    <citation type="submission" date="2018-06" db="EMBL/GenBank/DDBJ databases">
        <title>A transcriptomic atlas of mushroom development highlights an independent origin of complex multicellularity.</title>
        <authorList>
            <consortium name="DOE Joint Genome Institute"/>
            <person name="Krizsan K."/>
            <person name="Almasi E."/>
            <person name="Merenyi Z."/>
            <person name="Sahu N."/>
            <person name="Viragh M."/>
            <person name="Koszo T."/>
            <person name="Mondo S."/>
            <person name="Kiss B."/>
            <person name="Balint B."/>
            <person name="Kues U."/>
            <person name="Barry K."/>
            <person name="Hegedus J.C."/>
            <person name="Henrissat B."/>
            <person name="Johnson J."/>
            <person name="Lipzen A."/>
            <person name="Ohm R."/>
            <person name="Nagy I."/>
            <person name="Pangilinan J."/>
            <person name="Yan J."/>
            <person name="Xiong Y."/>
            <person name="Grigoriev I.V."/>
            <person name="Hibbett D.S."/>
            <person name="Nagy L.G."/>
        </authorList>
    </citation>
    <scope>NUCLEOTIDE SEQUENCE [LARGE SCALE GENOMIC DNA]</scope>
    <source>
        <strain evidence="1 2">SZMC22713</strain>
    </source>
</reference>
<dbReference type="Proteomes" id="UP000294933">
    <property type="component" value="Unassembled WGS sequence"/>
</dbReference>
<dbReference type="AlphaFoldDB" id="A0A4Y7PGM7"/>
<accession>A0A4Y7PGM7</accession>
<evidence type="ECO:0000313" key="1">
    <source>
        <dbReference type="EMBL" id="TDL14614.1"/>
    </source>
</evidence>